<organism evidence="2 3">
    <name type="scientific">Clostridium intestinale DSM 6191</name>
    <dbReference type="NCBI Taxonomy" id="1121320"/>
    <lineage>
        <taxon>Bacteria</taxon>
        <taxon>Bacillati</taxon>
        <taxon>Bacillota</taxon>
        <taxon>Clostridia</taxon>
        <taxon>Eubacteriales</taxon>
        <taxon>Clostridiaceae</taxon>
        <taxon>Clostridium</taxon>
    </lineage>
</organism>
<dbReference type="RefSeq" id="WP_073019189.1">
    <property type="nucleotide sequence ID" value="NZ_FQXU01000006.1"/>
</dbReference>
<dbReference type="EMBL" id="FQXU01000006">
    <property type="protein sequence ID" value="SHI12145.1"/>
    <property type="molecule type" value="Genomic_DNA"/>
</dbReference>
<accession>A0A1M5YJF8</accession>
<keyword evidence="1" id="KW-0812">Transmembrane</keyword>
<evidence type="ECO:0000256" key="1">
    <source>
        <dbReference type="SAM" id="Phobius"/>
    </source>
</evidence>
<evidence type="ECO:0000313" key="3">
    <source>
        <dbReference type="Proteomes" id="UP000184241"/>
    </source>
</evidence>
<feature type="transmembrane region" description="Helical" evidence="1">
    <location>
        <begin position="61"/>
        <end position="78"/>
    </location>
</feature>
<feature type="transmembrane region" description="Helical" evidence="1">
    <location>
        <begin position="6"/>
        <end position="26"/>
    </location>
</feature>
<feature type="transmembrane region" description="Helical" evidence="1">
    <location>
        <begin position="38"/>
        <end position="55"/>
    </location>
</feature>
<protein>
    <submittedName>
        <fullName evidence="2">Uncharacterized protein</fullName>
    </submittedName>
</protein>
<proteinExistence type="predicted"/>
<reference evidence="2 3" key="1">
    <citation type="submission" date="2016-11" db="EMBL/GenBank/DDBJ databases">
        <authorList>
            <person name="Jaros S."/>
            <person name="Januszkiewicz K."/>
            <person name="Wedrychowicz H."/>
        </authorList>
    </citation>
    <scope>NUCLEOTIDE SEQUENCE [LARGE SCALE GENOMIC DNA]</scope>
    <source>
        <strain evidence="2 3">DSM 6191</strain>
    </source>
</reference>
<name>A0A1M5YJF8_9CLOT</name>
<keyword evidence="1" id="KW-1133">Transmembrane helix</keyword>
<sequence>MINTLLNILLLIAFVAITAKLTKYMIEVKKWNLMKYRWYIAFIAPFIIIIPTVAFENLPKFVLQISGFVFGMSCIIFFETTRLMIEKKELKGVIYNNTIPKYKKKK</sequence>
<evidence type="ECO:0000313" key="2">
    <source>
        <dbReference type="EMBL" id="SHI12145.1"/>
    </source>
</evidence>
<gene>
    <name evidence="2" type="ORF">SAMN02745941_02062</name>
</gene>
<keyword evidence="1" id="KW-0472">Membrane</keyword>
<dbReference type="AlphaFoldDB" id="A0A1M5YJF8"/>
<dbReference type="Proteomes" id="UP000184241">
    <property type="component" value="Unassembled WGS sequence"/>
</dbReference>